<name>A0A1G2HFF7_9BACT</name>
<dbReference type="PANTHER" id="PTHR43771">
    <property type="entry name" value="PHOSPHOMANNOMUTASE"/>
    <property type="match status" value="1"/>
</dbReference>
<evidence type="ECO:0000259" key="9">
    <source>
        <dbReference type="Pfam" id="PF02880"/>
    </source>
</evidence>
<dbReference type="InterPro" id="IPR036900">
    <property type="entry name" value="A-D-PHexomutase_C_sf"/>
</dbReference>
<dbReference type="Gene3D" id="3.30.310.50">
    <property type="entry name" value="Alpha-D-phosphohexomutase, C-terminal domain"/>
    <property type="match status" value="1"/>
</dbReference>
<evidence type="ECO:0000256" key="3">
    <source>
        <dbReference type="ARBA" id="ARBA00022553"/>
    </source>
</evidence>
<dbReference type="GO" id="GO:0046872">
    <property type="term" value="F:metal ion binding"/>
    <property type="evidence" value="ECO:0007669"/>
    <property type="project" value="UniProtKB-KW"/>
</dbReference>
<reference evidence="10 11" key="1">
    <citation type="journal article" date="2016" name="Nat. Commun.">
        <title>Thousands of microbial genomes shed light on interconnected biogeochemical processes in an aquifer system.</title>
        <authorList>
            <person name="Anantharaman K."/>
            <person name="Brown C.T."/>
            <person name="Hug L.A."/>
            <person name="Sharon I."/>
            <person name="Castelle C.J."/>
            <person name="Probst A.J."/>
            <person name="Thomas B.C."/>
            <person name="Singh A."/>
            <person name="Wilkins M.J."/>
            <person name="Karaoz U."/>
            <person name="Brodie E.L."/>
            <person name="Williams K.H."/>
            <person name="Hubbard S.S."/>
            <person name="Banfield J.F."/>
        </authorList>
    </citation>
    <scope>NUCLEOTIDE SEQUENCE [LARGE SCALE GENOMIC DNA]</scope>
</reference>
<dbReference type="GO" id="GO:0016868">
    <property type="term" value="F:intramolecular phosphotransferase activity"/>
    <property type="evidence" value="ECO:0007669"/>
    <property type="project" value="InterPro"/>
</dbReference>
<comment type="caution">
    <text evidence="10">The sequence shown here is derived from an EMBL/GenBank/DDBJ whole genome shotgun (WGS) entry which is preliminary data.</text>
</comment>
<dbReference type="EMBL" id="MHOH01000003">
    <property type="protein sequence ID" value="OGZ61213.1"/>
    <property type="molecule type" value="Genomic_DNA"/>
</dbReference>
<dbReference type="InterPro" id="IPR005846">
    <property type="entry name" value="A-D-PHexomutase_a/b/a-III"/>
</dbReference>
<feature type="domain" description="Alpha-D-phosphohexomutase alpha/beta/alpha" evidence="8">
    <location>
        <begin position="7"/>
        <end position="121"/>
    </location>
</feature>
<dbReference type="InterPro" id="IPR005844">
    <property type="entry name" value="A-D-PHexomutase_a/b/a-I"/>
</dbReference>
<evidence type="ECO:0000256" key="1">
    <source>
        <dbReference type="ARBA" id="ARBA00001946"/>
    </source>
</evidence>
<evidence type="ECO:0000259" key="7">
    <source>
        <dbReference type="Pfam" id="PF00408"/>
    </source>
</evidence>
<dbReference type="Proteomes" id="UP000178835">
    <property type="component" value="Unassembled WGS sequence"/>
</dbReference>
<keyword evidence="4" id="KW-0479">Metal-binding</keyword>
<dbReference type="AlphaFoldDB" id="A0A1G2HFF7"/>
<dbReference type="InterPro" id="IPR005843">
    <property type="entry name" value="A-D-PHexomutase_C"/>
</dbReference>
<keyword evidence="6" id="KW-0413">Isomerase</keyword>
<evidence type="ECO:0000256" key="6">
    <source>
        <dbReference type="ARBA" id="ARBA00023235"/>
    </source>
</evidence>
<feature type="domain" description="Alpha-D-phosphohexomutase alpha/beta/alpha" evidence="9">
    <location>
        <begin position="225"/>
        <end position="327"/>
    </location>
</feature>
<dbReference type="PANTHER" id="PTHR43771:SF1">
    <property type="entry name" value="PHOSPHOMANNOMUTASE"/>
    <property type="match status" value="1"/>
</dbReference>
<dbReference type="Pfam" id="PF02878">
    <property type="entry name" value="PGM_PMM_I"/>
    <property type="match status" value="1"/>
</dbReference>
<dbReference type="Gene3D" id="3.40.120.10">
    <property type="entry name" value="Alpha-D-Glucose-1,6-Bisphosphate, subunit A, domain 3"/>
    <property type="match status" value="3"/>
</dbReference>
<dbReference type="SUPFAM" id="SSF55957">
    <property type="entry name" value="Phosphoglucomutase, C-terminal domain"/>
    <property type="match status" value="1"/>
</dbReference>
<comment type="cofactor">
    <cofactor evidence="1">
        <name>Mg(2+)</name>
        <dbReference type="ChEBI" id="CHEBI:18420"/>
    </cofactor>
</comment>
<proteinExistence type="inferred from homology"/>
<accession>A0A1G2HFF7</accession>
<evidence type="ECO:0000256" key="4">
    <source>
        <dbReference type="ARBA" id="ARBA00022723"/>
    </source>
</evidence>
<evidence type="ECO:0000256" key="2">
    <source>
        <dbReference type="ARBA" id="ARBA00010231"/>
    </source>
</evidence>
<dbReference type="Pfam" id="PF02880">
    <property type="entry name" value="PGM_PMM_III"/>
    <property type="match status" value="1"/>
</dbReference>
<dbReference type="GO" id="GO:0005975">
    <property type="term" value="P:carbohydrate metabolic process"/>
    <property type="evidence" value="ECO:0007669"/>
    <property type="project" value="InterPro"/>
</dbReference>
<evidence type="ECO:0008006" key="12">
    <source>
        <dbReference type="Google" id="ProtNLM"/>
    </source>
</evidence>
<sequence>MEINPSIFRAYDIRGRYGEEFDNEFARKLGMVLVKYLGAKKIVISRDARASSGELAEHVAEGITSAGCDVIDIGPTSTPLFYFGVISDKADGGIMITASHLGDEFNGFKITREKAVAIGGEELFRDTAESFISDVGPANAPGGVSKKDLLAVYTNATIEHSGLKAGDIKTRVKFVGNEMVVSEARAVTDNLSILTVEENQDISFEFDADGDRLYVINARGEKIRGDLIGGLLAGYYFQGKKIVYDLRYSQGVLEYLRSKGIKLIPSSIGHTLIKARMREHEAEFCGEQSGHMFFKETGYVEAPTLAMLKILNILRETGKNIDELMAEVSKWHTSEEINFSFDSRQKIMEIIAEVKEKHGDGKINEMDGLRVEYSDWSFLLRPSNTEAKLRLIVDAKTDKLLKTKIPELKKEIGY</sequence>
<evidence type="ECO:0000259" key="8">
    <source>
        <dbReference type="Pfam" id="PF02878"/>
    </source>
</evidence>
<evidence type="ECO:0000313" key="11">
    <source>
        <dbReference type="Proteomes" id="UP000178835"/>
    </source>
</evidence>
<gene>
    <name evidence="10" type="ORF">A2919_01480</name>
</gene>
<protein>
    <recommendedName>
        <fullName evidence="12">Phosphomannomutase</fullName>
    </recommendedName>
</protein>
<evidence type="ECO:0000256" key="5">
    <source>
        <dbReference type="ARBA" id="ARBA00022842"/>
    </source>
</evidence>
<dbReference type="Pfam" id="PF00408">
    <property type="entry name" value="PGM_PMM_IV"/>
    <property type="match status" value="1"/>
</dbReference>
<organism evidence="10 11">
    <name type="scientific">Candidatus Spechtbacteria bacterium RIFCSPLOWO2_01_FULL_43_12</name>
    <dbReference type="NCBI Taxonomy" id="1802162"/>
    <lineage>
        <taxon>Bacteria</taxon>
        <taxon>Candidatus Spechtiibacteriota</taxon>
    </lineage>
</organism>
<keyword evidence="3" id="KW-0597">Phosphoprotein</keyword>
<feature type="domain" description="Alpha-D-phosphohexomutase C-terminal" evidence="7">
    <location>
        <begin position="336"/>
        <end position="402"/>
    </location>
</feature>
<keyword evidence="5" id="KW-0460">Magnesium</keyword>
<dbReference type="InterPro" id="IPR016055">
    <property type="entry name" value="A-D-PHexomutase_a/b/a-I/II/III"/>
</dbReference>
<dbReference type="SUPFAM" id="SSF53738">
    <property type="entry name" value="Phosphoglucomutase, first 3 domains"/>
    <property type="match status" value="2"/>
</dbReference>
<comment type="similarity">
    <text evidence="2">Belongs to the phosphohexose mutase family.</text>
</comment>
<evidence type="ECO:0000313" key="10">
    <source>
        <dbReference type="EMBL" id="OGZ61213.1"/>
    </source>
</evidence>